<dbReference type="RefSeq" id="WP_168680193.1">
    <property type="nucleotide sequence ID" value="NZ_JAAXOY010000552.1"/>
</dbReference>
<proteinExistence type="predicted"/>
<accession>A0ABX1K3A4</accession>
<dbReference type="EMBL" id="JAAXOY010000552">
    <property type="protein sequence ID" value="NKY41054.1"/>
    <property type="molecule type" value="Genomic_DNA"/>
</dbReference>
<protein>
    <submittedName>
        <fullName evidence="2">Uncharacterized protein</fullName>
    </submittedName>
</protein>
<evidence type="ECO:0000313" key="2">
    <source>
        <dbReference type="EMBL" id="NKY41054.1"/>
    </source>
</evidence>
<feature type="non-terminal residue" evidence="2">
    <location>
        <position position="1"/>
    </location>
</feature>
<evidence type="ECO:0000256" key="1">
    <source>
        <dbReference type="SAM" id="MobiDB-lite"/>
    </source>
</evidence>
<feature type="compositionally biased region" description="Polar residues" evidence="1">
    <location>
        <begin position="97"/>
        <end position="107"/>
    </location>
</feature>
<name>A0ABX1K3A4_9CELL</name>
<evidence type="ECO:0000313" key="3">
    <source>
        <dbReference type="Proteomes" id="UP000777774"/>
    </source>
</evidence>
<feature type="region of interest" description="Disordered" evidence="1">
    <location>
        <begin position="60"/>
        <end position="124"/>
    </location>
</feature>
<sequence>SEDDVSPARAVPHPSLPPSVAPRIGTLDDEVAAMLAMRSDIQEQALSELSQLSAYRPASMGMTGETLQRRVPSAVPSAVPAADEGKPVQRDADQLRSRLSSFQSGTSRGRRASDGPSGPNGQAS</sequence>
<comment type="caution">
    <text evidence="2">The sequence shown here is derived from an EMBL/GenBank/DDBJ whole genome shotgun (WGS) entry which is preliminary data.</text>
</comment>
<feature type="compositionally biased region" description="Low complexity" evidence="1">
    <location>
        <begin position="71"/>
        <end position="82"/>
    </location>
</feature>
<dbReference type="Proteomes" id="UP000777774">
    <property type="component" value="Unassembled WGS sequence"/>
</dbReference>
<keyword evidence="3" id="KW-1185">Reference proteome</keyword>
<gene>
    <name evidence="2" type="ORF">HGA02_16435</name>
</gene>
<reference evidence="2 3" key="1">
    <citation type="submission" date="2020-04" db="EMBL/GenBank/DDBJ databases">
        <title>MicrobeNet Type strains.</title>
        <authorList>
            <person name="Nicholson A.C."/>
        </authorList>
    </citation>
    <scope>NUCLEOTIDE SEQUENCE [LARGE SCALE GENOMIC DNA]</scope>
    <source>
        <strain evidence="2 3">ATCC BAA-787</strain>
    </source>
</reference>
<organism evidence="2 3">
    <name type="scientific">Cellulomonas septica</name>
    <dbReference type="NCBI Taxonomy" id="285080"/>
    <lineage>
        <taxon>Bacteria</taxon>
        <taxon>Bacillati</taxon>
        <taxon>Actinomycetota</taxon>
        <taxon>Actinomycetes</taxon>
        <taxon>Micrococcales</taxon>
        <taxon>Cellulomonadaceae</taxon>
        <taxon>Cellulomonas</taxon>
    </lineage>
</organism>
<feature type="compositionally biased region" description="Basic and acidic residues" evidence="1">
    <location>
        <begin position="83"/>
        <end position="96"/>
    </location>
</feature>
<feature type="region of interest" description="Disordered" evidence="1">
    <location>
        <begin position="1"/>
        <end position="24"/>
    </location>
</feature>